<keyword evidence="2" id="KW-1185">Reference proteome</keyword>
<dbReference type="GO" id="GO:0005839">
    <property type="term" value="C:proteasome core complex"/>
    <property type="evidence" value="ECO:0007669"/>
    <property type="project" value="InterPro"/>
</dbReference>
<keyword evidence="1" id="KW-0647">Proteasome</keyword>
<accession>A0A1Y2K4G8</accession>
<organism evidence="1 2">
    <name type="scientific">Magnetofaba australis IT-1</name>
    <dbReference type="NCBI Taxonomy" id="1434232"/>
    <lineage>
        <taxon>Bacteria</taxon>
        <taxon>Pseudomonadati</taxon>
        <taxon>Pseudomonadota</taxon>
        <taxon>Magnetococcia</taxon>
        <taxon>Magnetococcales</taxon>
        <taxon>Magnetococcaceae</taxon>
        <taxon>Magnetofaba</taxon>
    </lineage>
</organism>
<dbReference type="RefSeq" id="WP_085444521.1">
    <property type="nucleotide sequence ID" value="NZ_LVJN01000020.1"/>
</dbReference>
<dbReference type="Gene3D" id="3.60.20.10">
    <property type="entry name" value="Glutamine Phosphoribosylpyrophosphate, subunit 1, domain 1"/>
    <property type="match status" value="1"/>
</dbReference>
<name>A0A1Y2K4G8_9PROT</name>
<dbReference type="GO" id="GO:0051603">
    <property type="term" value="P:proteolysis involved in protein catabolic process"/>
    <property type="evidence" value="ECO:0007669"/>
    <property type="project" value="InterPro"/>
</dbReference>
<protein>
    <submittedName>
        <fullName evidence="1">Putative 20S proteasome</fullName>
    </submittedName>
</protein>
<sequence>MTYCVGILLKEGMVLASDSRTNAGVDQVGIYPKMHLFAWEGERHFAVLAAGNLATTQAVVAQLASDGENEEIETNLRTVASLTDAADYLGEISRAVQKRYAGDGDKSVFQATFMLAGQIQGEPMGMHLIYPEGNHIEPSPYQPYLQIGETKYGKPILDRIVTSNMSLENAARTALVSHDSTMRSNLSVGPPIDLLIYRRNQIDGGKHIRMQQNTPYLASLRKQWQKGMERIFHRLPLFDWEKNANG</sequence>
<dbReference type="PIRSF" id="PIRSF009120">
    <property type="entry name" value="UCP009120_prtse"/>
    <property type="match status" value="1"/>
</dbReference>
<dbReference type="InterPro" id="IPR029055">
    <property type="entry name" value="Ntn_hydrolases_N"/>
</dbReference>
<dbReference type="Proteomes" id="UP000194003">
    <property type="component" value="Unassembled WGS sequence"/>
</dbReference>
<evidence type="ECO:0000313" key="1">
    <source>
        <dbReference type="EMBL" id="OSM02024.1"/>
    </source>
</evidence>
<dbReference type="InterPro" id="IPR016545">
    <property type="entry name" value="UCP009120_prtse"/>
</dbReference>
<dbReference type="OrthoDB" id="9786336at2"/>
<comment type="caution">
    <text evidence="1">The sequence shown here is derived from an EMBL/GenBank/DDBJ whole genome shotgun (WGS) entry which is preliminary data.</text>
</comment>
<reference evidence="1 2" key="1">
    <citation type="journal article" date="2016" name="BMC Genomics">
        <title>Combined genomic and structural analyses of a cultured magnetotactic bacterium reveals its niche adaptation to a dynamic environment.</title>
        <authorList>
            <person name="Araujo A.C."/>
            <person name="Morillo V."/>
            <person name="Cypriano J."/>
            <person name="Teixeira L.C."/>
            <person name="Leao P."/>
            <person name="Lyra S."/>
            <person name="Almeida L.G."/>
            <person name="Bazylinski D.A."/>
            <person name="Vasconcellos A.T."/>
            <person name="Abreu F."/>
            <person name="Lins U."/>
        </authorList>
    </citation>
    <scope>NUCLEOTIDE SEQUENCE [LARGE SCALE GENOMIC DNA]</scope>
    <source>
        <strain evidence="1 2">IT-1</strain>
    </source>
</reference>
<evidence type="ECO:0000313" key="2">
    <source>
        <dbReference type="Proteomes" id="UP000194003"/>
    </source>
</evidence>
<dbReference type="AlphaFoldDB" id="A0A1Y2K4G8"/>
<dbReference type="SUPFAM" id="SSF56235">
    <property type="entry name" value="N-terminal nucleophile aminohydrolases (Ntn hydrolases)"/>
    <property type="match status" value="1"/>
</dbReference>
<dbReference type="STRING" id="1434232.MAIT1_02103"/>
<dbReference type="Pfam" id="PF00227">
    <property type="entry name" value="Proteasome"/>
    <property type="match status" value="1"/>
</dbReference>
<dbReference type="EMBL" id="LVJN01000020">
    <property type="protein sequence ID" value="OSM02024.1"/>
    <property type="molecule type" value="Genomic_DNA"/>
</dbReference>
<gene>
    <name evidence="1" type="ORF">MAIT1_02103</name>
</gene>
<proteinExistence type="predicted"/>
<dbReference type="InterPro" id="IPR001353">
    <property type="entry name" value="Proteasome_sua/b"/>
</dbReference>